<dbReference type="NCBIfam" id="TIGR00247">
    <property type="entry name" value="endolytic transglycosylase MltG"/>
    <property type="match status" value="1"/>
</dbReference>
<sequence>MLKKIIVLLVFFIVSIAGIFFYIGNQINVYLQQPLQIKVPEIITIKSGTNLNNTLILLTENNWISFNFISRLLPRFHPEFSDIKAGTFQLKPSMTLKKVLQHLVDGNEYQFSITFIEGTRFDDWRVTLFSSPYLKDTISNLDEIEIANILGIQRKKLEGLFLAETYYYTAGTSDIEILKRAHSQLNQFINSKWLDRSPNLILNTPYEALILASIIEKETALYSEKRRIASVFFNRLNKGMRLQTDPSVIYGIANKYNGNLSKEDLYILTPYNTYLIHGLPPTPIAMTGKSSIEAALNPEQTEYLYFVSNGEGEHIFSKNLLNHNRAVKQYLKN</sequence>
<dbReference type="PANTHER" id="PTHR30518:SF2">
    <property type="entry name" value="ENDOLYTIC MUREIN TRANSGLYCOSYLASE"/>
    <property type="match status" value="1"/>
</dbReference>
<keyword evidence="3 7" id="KW-1133">Transmembrane helix</keyword>
<comment type="similarity">
    <text evidence="7">Belongs to the transglycosylase MltG family.</text>
</comment>
<comment type="function">
    <text evidence="7">Functions as a peptidoglycan terminase that cleaves nascent peptidoglycan strands endolytically to terminate their elongation.</text>
</comment>
<dbReference type="AlphaFoldDB" id="S3E0C0"/>
<reference evidence="8 9" key="1">
    <citation type="journal article" date="2014" name="Environ. Microbiol.">
        <title>Genomic signatures of obligate host dependence in the luminous bacterial symbiont of a vertebrate.</title>
        <authorList>
            <person name="Hendry T.A."/>
            <person name="de Wet J.R."/>
            <person name="Dunlap P.V."/>
        </authorList>
    </citation>
    <scope>NUCLEOTIDE SEQUENCE [LARGE SCALE GENOMIC DNA]</scope>
    <source>
        <strain evidence="8 9">Akat1</strain>
    </source>
</reference>
<feature type="site" description="Important for catalytic activity" evidence="7">
    <location>
        <position position="218"/>
    </location>
</feature>
<evidence type="ECO:0000256" key="3">
    <source>
        <dbReference type="ARBA" id="ARBA00022989"/>
    </source>
</evidence>
<keyword evidence="1 7" id="KW-1003">Cell membrane</keyword>
<keyword evidence="7" id="KW-0997">Cell inner membrane</keyword>
<accession>S3E0C0</accession>
<dbReference type="STRING" id="28176.CF66_2336"/>
<gene>
    <name evidence="7" type="primary">mltG</name>
    <name evidence="8" type="ORF">O1U_0096</name>
</gene>
<dbReference type="Proteomes" id="UP000053688">
    <property type="component" value="Unassembled WGS sequence"/>
</dbReference>
<dbReference type="PANTHER" id="PTHR30518">
    <property type="entry name" value="ENDOLYTIC MUREIN TRANSGLYCOSYLASE"/>
    <property type="match status" value="1"/>
</dbReference>
<keyword evidence="4 7" id="KW-0472">Membrane</keyword>
<keyword evidence="5 7" id="KW-0456">Lyase</keyword>
<evidence type="ECO:0000256" key="6">
    <source>
        <dbReference type="ARBA" id="ARBA00023316"/>
    </source>
</evidence>
<dbReference type="InterPro" id="IPR003770">
    <property type="entry name" value="MLTG-like"/>
</dbReference>
<organism evidence="8 9">
    <name type="scientific">Candidatus Photodesmus katoptron Akat1</name>
    <dbReference type="NCBI Taxonomy" id="1236703"/>
    <lineage>
        <taxon>Bacteria</taxon>
        <taxon>Pseudomonadati</taxon>
        <taxon>Pseudomonadota</taxon>
        <taxon>Gammaproteobacteria</taxon>
        <taxon>Vibrionales</taxon>
        <taxon>Vibrionaceae</taxon>
        <taxon>Candidatus Photodesmus</taxon>
    </lineage>
</organism>
<dbReference type="eggNOG" id="COG1559">
    <property type="taxonomic scope" value="Bacteria"/>
</dbReference>
<comment type="caution">
    <text evidence="8">The sequence shown here is derived from an EMBL/GenBank/DDBJ whole genome shotgun (WGS) entry which is preliminary data.</text>
</comment>
<comment type="catalytic activity">
    <reaction evidence="7">
        <text>a peptidoglycan chain = a peptidoglycan chain with N-acetyl-1,6-anhydromuramyl-[peptide] at the reducing end + a peptidoglycan chain with N-acetylglucosamine at the non-reducing end.</text>
        <dbReference type="EC" id="4.2.2.29"/>
    </reaction>
</comment>
<comment type="subcellular location">
    <subcellularLocation>
        <location evidence="7">Cell inner membrane</location>
        <topology evidence="7">Single-pass membrane protein</topology>
    </subcellularLocation>
</comment>
<dbReference type="HAMAP" id="MF_02065">
    <property type="entry name" value="MltG"/>
    <property type="match status" value="1"/>
</dbReference>
<evidence type="ECO:0000256" key="7">
    <source>
        <dbReference type="HAMAP-Rule" id="MF_02065"/>
    </source>
</evidence>
<dbReference type="Gene3D" id="3.30.160.60">
    <property type="entry name" value="Classic Zinc Finger"/>
    <property type="match status" value="2"/>
</dbReference>
<evidence type="ECO:0000313" key="8">
    <source>
        <dbReference type="EMBL" id="EPE37641.1"/>
    </source>
</evidence>
<evidence type="ECO:0000256" key="2">
    <source>
        <dbReference type="ARBA" id="ARBA00022692"/>
    </source>
</evidence>
<dbReference type="RefSeq" id="WP_016503439.1">
    <property type="nucleotide sequence ID" value="NZ_AMSD01000001.1"/>
</dbReference>
<keyword evidence="9" id="KW-1185">Reference proteome</keyword>
<evidence type="ECO:0000256" key="4">
    <source>
        <dbReference type="ARBA" id="ARBA00023136"/>
    </source>
</evidence>
<dbReference type="EC" id="4.2.2.29" evidence="7"/>
<proteinExistence type="inferred from homology"/>
<evidence type="ECO:0000313" key="9">
    <source>
        <dbReference type="Proteomes" id="UP000053688"/>
    </source>
</evidence>
<dbReference type="GO" id="GO:0008932">
    <property type="term" value="F:lytic endotransglycosylase activity"/>
    <property type="evidence" value="ECO:0007669"/>
    <property type="project" value="UniProtKB-UniRule"/>
</dbReference>
<protein>
    <recommendedName>
        <fullName evidence="7">Endolytic murein transglycosylase</fullName>
        <ecNumber evidence="7">4.2.2.29</ecNumber>
    </recommendedName>
    <alternativeName>
        <fullName evidence="7">Peptidoglycan lytic transglycosylase</fullName>
    </alternativeName>
    <alternativeName>
        <fullName evidence="7">Peptidoglycan polymerization terminase</fullName>
    </alternativeName>
</protein>
<dbReference type="PATRIC" id="fig|1236703.3.peg.82"/>
<dbReference type="EMBL" id="AMSD01000001">
    <property type="protein sequence ID" value="EPE37641.1"/>
    <property type="molecule type" value="Genomic_DNA"/>
</dbReference>
<dbReference type="GO" id="GO:0009252">
    <property type="term" value="P:peptidoglycan biosynthetic process"/>
    <property type="evidence" value="ECO:0007669"/>
    <property type="project" value="UniProtKB-UniRule"/>
</dbReference>
<evidence type="ECO:0000256" key="1">
    <source>
        <dbReference type="ARBA" id="ARBA00022475"/>
    </source>
</evidence>
<keyword evidence="2 7" id="KW-0812">Transmembrane</keyword>
<feature type="transmembrane region" description="Helical" evidence="7">
    <location>
        <begin position="5"/>
        <end position="24"/>
    </location>
</feature>
<name>S3E0C0_9GAMM</name>
<keyword evidence="6 7" id="KW-0961">Cell wall biogenesis/degradation</keyword>
<dbReference type="CDD" id="cd08010">
    <property type="entry name" value="MltG_like"/>
    <property type="match status" value="1"/>
</dbReference>
<dbReference type="Pfam" id="PF02618">
    <property type="entry name" value="YceG"/>
    <property type="match status" value="1"/>
</dbReference>
<dbReference type="GO" id="GO:0071555">
    <property type="term" value="P:cell wall organization"/>
    <property type="evidence" value="ECO:0007669"/>
    <property type="project" value="UniProtKB-KW"/>
</dbReference>
<evidence type="ECO:0000256" key="5">
    <source>
        <dbReference type="ARBA" id="ARBA00023239"/>
    </source>
</evidence>
<dbReference type="GO" id="GO:0005886">
    <property type="term" value="C:plasma membrane"/>
    <property type="evidence" value="ECO:0007669"/>
    <property type="project" value="UniProtKB-SubCell"/>
</dbReference>